<dbReference type="EMBL" id="UINC01066978">
    <property type="protein sequence ID" value="SVB98206.1"/>
    <property type="molecule type" value="Genomic_DNA"/>
</dbReference>
<feature type="non-terminal residue" evidence="1">
    <location>
        <position position="28"/>
    </location>
</feature>
<protein>
    <submittedName>
        <fullName evidence="1">Uncharacterized protein</fullName>
    </submittedName>
</protein>
<accession>A0A382IF30</accession>
<gene>
    <name evidence="1" type="ORF">METZ01_LOCUS251060</name>
</gene>
<organism evidence="1">
    <name type="scientific">marine metagenome</name>
    <dbReference type="NCBI Taxonomy" id="408172"/>
    <lineage>
        <taxon>unclassified sequences</taxon>
        <taxon>metagenomes</taxon>
        <taxon>ecological metagenomes</taxon>
    </lineage>
</organism>
<name>A0A382IF30_9ZZZZ</name>
<dbReference type="AlphaFoldDB" id="A0A382IF30"/>
<sequence>MMCFGQLGKADCMDYERLERRLESVGVD</sequence>
<proteinExistence type="predicted"/>
<reference evidence="1" key="1">
    <citation type="submission" date="2018-05" db="EMBL/GenBank/DDBJ databases">
        <authorList>
            <person name="Lanie J.A."/>
            <person name="Ng W.-L."/>
            <person name="Kazmierczak K.M."/>
            <person name="Andrzejewski T.M."/>
            <person name="Davidsen T.M."/>
            <person name="Wayne K.J."/>
            <person name="Tettelin H."/>
            <person name="Glass J.I."/>
            <person name="Rusch D."/>
            <person name="Podicherti R."/>
            <person name="Tsui H.-C.T."/>
            <person name="Winkler M.E."/>
        </authorList>
    </citation>
    <scope>NUCLEOTIDE SEQUENCE</scope>
</reference>
<evidence type="ECO:0000313" key="1">
    <source>
        <dbReference type="EMBL" id="SVB98206.1"/>
    </source>
</evidence>